<dbReference type="EMBL" id="LRBG01000002">
    <property type="protein sequence ID" value="KXU90871.1"/>
    <property type="molecule type" value="Genomic_DNA"/>
</dbReference>
<dbReference type="AlphaFoldDB" id="A0A149Q0L7"/>
<evidence type="ECO:0000259" key="2">
    <source>
        <dbReference type="Pfam" id="PF00534"/>
    </source>
</evidence>
<dbReference type="SUPFAM" id="SSF53756">
    <property type="entry name" value="UDP-Glycosyltransferase/glycogen phosphorylase"/>
    <property type="match status" value="1"/>
</dbReference>
<gene>
    <name evidence="3" type="ORF">CI15_02915</name>
</gene>
<evidence type="ECO:0000256" key="1">
    <source>
        <dbReference type="SAM" id="MobiDB-lite"/>
    </source>
</evidence>
<feature type="domain" description="Glycosyl transferase family 1" evidence="2">
    <location>
        <begin position="215"/>
        <end position="358"/>
    </location>
</feature>
<evidence type="ECO:0000313" key="3">
    <source>
        <dbReference type="EMBL" id="KXU90871.1"/>
    </source>
</evidence>
<dbReference type="PANTHER" id="PTHR12526">
    <property type="entry name" value="GLYCOSYLTRANSFERASE"/>
    <property type="match status" value="1"/>
</dbReference>
<dbReference type="GO" id="GO:0016757">
    <property type="term" value="F:glycosyltransferase activity"/>
    <property type="evidence" value="ECO:0007669"/>
    <property type="project" value="InterPro"/>
</dbReference>
<organism evidence="3 4">
    <name type="scientific">Paraburkholderia monticola</name>
    <dbReference type="NCBI Taxonomy" id="1399968"/>
    <lineage>
        <taxon>Bacteria</taxon>
        <taxon>Pseudomonadati</taxon>
        <taxon>Pseudomonadota</taxon>
        <taxon>Betaproteobacteria</taxon>
        <taxon>Burkholderiales</taxon>
        <taxon>Burkholderiaceae</taxon>
        <taxon>Paraburkholderia</taxon>
    </lineage>
</organism>
<name>A0A149Q0L7_9BURK</name>
<dbReference type="Pfam" id="PF00534">
    <property type="entry name" value="Glycos_transf_1"/>
    <property type="match status" value="1"/>
</dbReference>
<dbReference type="STRING" id="1399968.CI15_02915"/>
<dbReference type="RefSeq" id="WP_062124178.1">
    <property type="nucleotide sequence ID" value="NZ_LRBG01000002.1"/>
</dbReference>
<keyword evidence="4" id="KW-1185">Reference proteome</keyword>
<dbReference type="InterPro" id="IPR001296">
    <property type="entry name" value="Glyco_trans_1"/>
</dbReference>
<sequence length="414" mass="47107">MQRCRVLVINDYPHMGGAEVVYQQSAELLGTLPGVEVERFDNSQFSARSTMLSRSWNLIAARALEKALYRFRPHRLMVHNYHNVLSPSILAVIARHQRRLGYLAYHTCHDYHLVYYNPSLQYFDKDKHPIILPLDMLRTRAAFMLRPTPKGFMHDMMTKAWWHAVRAAYQPAQVFDKILCPGPFMEEALHRVDIQNTVIVHNPSAVPVSMPPVTVRDKERFNLAFVGRISPEKGLLQFLQICEATGFERINCIGVYGDGPDRETIERRYASLIAERKLILFGTMPQQQLFPAMREFADAVVVPSVGAENAPLVVIEGAMLGLPVLIRDGGAMASTAESVGNKVKFKFDPDSLKRALGELAIHLADEHRQYNVEEYLPEHYARRLAEIMHIGERPTASAPSRRRARYADNPRPAR</sequence>
<accession>A0A149Q0L7</accession>
<reference evidence="3 4" key="1">
    <citation type="journal article" date="2015" name="Int. J. Syst. Evol. Microbiol.">
        <title>Burkholderia monticola sp. nov., isolated from mountain soil.</title>
        <authorList>
            <person name="Baek I."/>
            <person name="Seo B."/>
            <person name="Lee I."/>
            <person name="Yi H."/>
            <person name="Chun J."/>
        </authorList>
    </citation>
    <scope>NUCLEOTIDE SEQUENCE [LARGE SCALE GENOMIC DNA]</scope>
    <source>
        <strain evidence="3 4">JC2948</strain>
    </source>
</reference>
<evidence type="ECO:0000313" key="4">
    <source>
        <dbReference type="Proteomes" id="UP000075613"/>
    </source>
</evidence>
<dbReference type="Gene3D" id="3.40.50.2000">
    <property type="entry name" value="Glycogen Phosphorylase B"/>
    <property type="match status" value="2"/>
</dbReference>
<dbReference type="Proteomes" id="UP000075613">
    <property type="component" value="Unassembled WGS sequence"/>
</dbReference>
<dbReference type="CDD" id="cd03801">
    <property type="entry name" value="GT4_PimA-like"/>
    <property type="match status" value="1"/>
</dbReference>
<dbReference type="OrthoDB" id="9062832at2"/>
<feature type="region of interest" description="Disordered" evidence="1">
    <location>
        <begin position="392"/>
        <end position="414"/>
    </location>
</feature>
<proteinExistence type="predicted"/>
<protein>
    <submittedName>
        <fullName evidence="3">Glycosyl transferase family 1</fullName>
    </submittedName>
</protein>
<comment type="caution">
    <text evidence="3">The sequence shown here is derived from an EMBL/GenBank/DDBJ whole genome shotgun (WGS) entry which is preliminary data.</text>
</comment>
<keyword evidence="3" id="KW-0808">Transferase</keyword>